<dbReference type="STRING" id="47427.A0A2H3DJ79"/>
<dbReference type="EMBL" id="KZ293673">
    <property type="protein sequence ID" value="PBK88313.1"/>
    <property type="molecule type" value="Genomic_DNA"/>
</dbReference>
<feature type="non-terminal residue" evidence="2">
    <location>
        <position position="1"/>
    </location>
</feature>
<dbReference type="OrthoDB" id="2974164at2759"/>
<organism evidence="2 3">
    <name type="scientific">Armillaria gallica</name>
    <name type="common">Bulbous honey fungus</name>
    <name type="synonym">Armillaria bulbosa</name>
    <dbReference type="NCBI Taxonomy" id="47427"/>
    <lineage>
        <taxon>Eukaryota</taxon>
        <taxon>Fungi</taxon>
        <taxon>Dikarya</taxon>
        <taxon>Basidiomycota</taxon>
        <taxon>Agaricomycotina</taxon>
        <taxon>Agaricomycetes</taxon>
        <taxon>Agaricomycetidae</taxon>
        <taxon>Agaricales</taxon>
        <taxon>Marasmiineae</taxon>
        <taxon>Physalacriaceae</taxon>
        <taxon>Armillaria</taxon>
    </lineage>
</organism>
<proteinExistence type="predicted"/>
<keyword evidence="1" id="KW-0472">Membrane</keyword>
<dbReference type="InParanoid" id="A0A2H3DJ79"/>
<sequence length="127" mass="15172">DGDTTTWPLFVVLTSINSIIAEALWHWMWKTNTGDIERIIKLGRTNRIFIPASKLHTYVFKFFSYIVTHICQSFRDLFQWLWSKIVQHHLDKFMQYWHAHQICKQDKKLLLSGSTPNNVYFNPNVMI</sequence>
<name>A0A2H3DJ79_ARMGA</name>
<protein>
    <submittedName>
        <fullName evidence="2">Uncharacterized protein</fullName>
    </submittedName>
</protein>
<keyword evidence="1" id="KW-1133">Transmembrane helix</keyword>
<feature type="transmembrane region" description="Helical" evidence="1">
    <location>
        <begin position="6"/>
        <end position="28"/>
    </location>
</feature>
<keyword evidence="1" id="KW-0812">Transmembrane</keyword>
<evidence type="ECO:0000313" key="2">
    <source>
        <dbReference type="EMBL" id="PBK88313.1"/>
    </source>
</evidence>
<gene>
    <name evidence="2" type="ORF">ARMGADRAFT_1120266</name>
</gene>
<evidence type="ECO:0000313" key="3">
    <source>
        <dbReference type="Proteomes" id="UP000217790"/>
    </source>
</evidence>
<dbReference type="Proteomes" id="UP000217790">
    <property type="component" value="Unassembled WGS sequence"/>
</dbReference>
<reference evidence="3" key="1">
    <citation type="journal article" date="2017" name="Nat. Ecol. Evol.">
        <title>Genome expansion and lineage-specific genetic innovations in the forest pathogenic fungi Armillaria.</title>
        <authorList>
            <person name="Sipos G."/>
            <person name="Prasanna A.N."/>
            <person name="Walter M.C."/>
            <person name="O'Connor E."/>
            <person name="Balint B."/>
            <person name="Krizsan K."/>
            <person name="Kiss B."/>
            <person name="Hess J."/>
            <person name="Varga T."/>
            <person name="Slot J."/>
            <person name="Riley R."/>
            <person name="Boka B."/>
            <person name="Rigling D."/>
            <person name="Barry K."/>
            <person name="Lee J."/>
            <person name="Mihaltcheva S."/>
            <person name="LaButti K."/>
            <person name="Lipzen A."/>
            <person name="Waldron R."/>
            <person name="Moloney N.M."/>
            <person name="Sperisen C."/>
            <person name="Kredics L."/>
            <person name="Vagvoelgyi C."/>
            <person name="Patrignani A."/>
            <person name="Fitzpatrick D."/>
            <person name="Nagy I."/>
            <person name="Doyle S."/>
            <person name="Anderson J.B."/>
            <person name="Grigoriev I.V."/>
            <person name="Gueldener U."/>
            <person name="Muensterkoetter M."/>
            <person name="Nagy L.G."/>
        </authorList>
    </citation>
    <scope>NUCLEOTIDE SEQUENCE [LARGE SCALE GENOMIC DNA]</scope>
    <source>
        <strain evidence="3">Ar21-2</strain>
    </source>
</reference>
<dbReference type="AlphaFoldDB" id="A0A2H3DJ79"/>
<evidence type="ECO:0000256" key="1">
    <source>
        <dbReference type="SAM" id="Phobius"/>
    </source>
</evidence>
<keyword evidence="3" id="KW-1185">Reference proteome</keyword>
<accession>A0A2H3DJ79</accession>